<dbReference type="AlphaFoldDB" id="A0A5C4NBW8"/>
<feature type="domain" description="HTH lacI-type" evidence="4">
    <location>
        <begin position="4"/>
        <end position="61"/>
    </location>
</feature>
<keyword evidence="2" id="KW-0238">DNA-binding</keyword>
<dbReference type="Gene3D" id="1.10.260.40">
    <property type="entry name" value="lambda repressor-like DNA-binding domains"/>
    <property type="match status" value="1"/>
</dbReference>
<evidence type="ECO:0000313" key="5">
    <source>
        <dbReference type="EMBL" id="TNC63581.1"/>
    </source>
</evidence>
<evidence type="ECO:0000313" key="6">
    <source>
        <dbReference type="Proteomes" id="UP000305709"/>
    </source>
</evidence>
<dbReference type="CDD" id="cd06307">
    <property type="entry name" value="PBP1_sugar_binding"/>
    <property type="match status" value="1"/>
</dbReference>
<dbReference type="Proteomes" id="UP000305709">
    <property type="component" value="Unassembled WGS sequence"/>
</dbReference>
<organism evidence="5 6">
    <name type="scientific">Rubellimicrobium roseum</name>
    <dbReference type="NCBI Taxonomy" id="687525"/>
    <lineage>
        <taxon>Bacteria</taxon>
        <taxon>Pseudomonadati</taxon>
        <taxon>Pseudomonadota</taxon>
        <taxon>Alphaproteobacteria</taxon>
        <taxon>Rhodobacterales</taxon>
        <taxon>Roseobacteraceae</taxon>
        <taxon>Rubellimicrobium</taxon>
    </lineage>
</organism>
<dbReference type="CDD" id="cd01392">
    <property type="entry name" value="HTH_LacI"/>
    <property type="match status" value="1"/>
</dbReference>
<evidence type="ECO:0000259" key="4">
    <source>
        <dbReference type="PROSITE" id="PS50932"/>
    </source>
</evidence>
<dbReference type="PANTHER" id="PTHR30146">
    <property type="entry name" value="LACI-RELATED TRANSCRIPTIONAL REPRESSOR"/>
    <property type="match status" value="1"/>
</dbReference>
<proteinExistence type="predicted"/>
<dbReference type="Gene3D" id="3.40.50.2300">
    <property type="match status" value="2"/>
</dbReference>
<dbReference type="EMBL" id="VDFV01000048">
    <property type="protein sequence ID" value="TNC63581.1"/>
    <property type="molecule type" value="Genomic_DNA"/>
</dbReference>
<evidence type="ECO:0000256" key="3">
    <source>
        <dbReference type="ARBA" id="ARBA00023163"/>
    </source>
</evidence>
<dbReference type="SMART" id="SM00354">
    <property type="entry name" value="HTH_LACI"/>
    <property type="match status" value="1"/>
</dbReference>
<dbReference type="GO" id="GO:0000976">
    <property type="term" value="F:transcription cis-regulatory region binding"/>
    <property type="evidence" value="ECO:0007669"/>
    <property type="project" value="TreeGrafter"/>
</dbReference>
<keyword evidence="1" id="KW-0805">Transcription regulation</keyword>
<dbReference type="GO" id="GO:0003700">
    <property type="term" value="F:DNA-binding transcription factor activity"/>
    <property type="evidence" value="ECO:0007669"/>
    <property type="project" value="TreeGrafter"/>
</dbReference>
<dbReference type="InterPro" id="IPR000843">
    <property type="entry name" value="HTH_LacI"/>
</dbReference>
<keyword evidence="3" id="KW-0804">Transcription</keyword>
<dbReference type="Pfam" id="PF00356">
    <property type="entry name" value="LacI"/>
    <property type="match status" value="1"/>
</dbReference>
<dbReference type="PROSITE" id="PS50932">
    <property type="entry name" value="HTH_LACI_2"/>
    <property type="match status" value="1"/>
</dbReference>
<protein>
    <submittedName>
        <fullName evidence="5">Substrate-binding domain-containing protein</fullName>
    </submittedName>
</protein>
<evidence type="ECO:0000256" key="2">
    <source>
        <dbReference type="ARBA" id="ARBA00023125"/>
    </source>
</evidence>
<accession>A0A5C4NBW8</accession>
<sequence>MSKPTIQDIASLAGVGTATVERVLNARGGVRPQTVEKVLAAARALRYPRQLPDQHRGLLQVEVMLVRPETTFFARLASAFGQVAATLDPSISVHRTFVPEDDPAAIAARLAKPELRRAGLILSVPDHPSIRAALVQVQAAGLPVVQVVTRATGVTADVVGIDNRAAGRMAGLLMSQMQRASGTVVALCHSPIYAVHRDRVGGFSDYLRDHPRLDLSFAQVLFGRDEAQRSGDLLLEALRRWPDLVGLYNAGGANASLSAVLRSHPRGREVFFVGHELTERSAEALRDGIMSVVLDQDPEAQARRAMDLILARLGFVEGEVANPPIRFITLTAENI</sequence>
<dbReference type="InterPro" id="IPR025997">
    <property type="entry name" value="SBP_2_dom"/>
</dbReference>
<keyword evidence="6" id="KW-1185">Reference proteome</keyword>
<reference evidence="5 6" key="1">
    <citation type="submission" date="2019-06" db="EMBL/GenBank/DDBJ databases">
        <authorList>
            <person name="Jiang L."/>
        </authorList>
    </citation>
    <scope>NUCLEOTIDE SEQUENCE [LARGE SCALE GENOMIC DNA]</scope>
    <source>
        <strain evidence="5 6">YIM 48858</strain>
    </source>
</reference>
<dbReference type="InterPro" id="IPR010982">
    <property type="entry name" value="Lambda_DNA-bd_dom_sf"/>
</dbReference>
<comment type="caution">
    <text evidence="5">The sequence shown here is derived from an EMBL/GenBank/DDBJ whole genome shotgun (WGS) entry which is preliminary data.</text>
</comment>
<dbReference type="PANTHER" id="PTHR30146:SF152">
    <property type="entry name" value="TRANSCRIPTIONAL REGULATORY PROTEIN"/>
    <property type="match status" value="1"/>
</dbReference>
<name>A0A5C4NBW8_9RHOB</name>
<evidence type="ECO:0000256" key="1">
    <source>
        <dbReference type="ARBA" id="ARBA00023015"/>
    </source>
</evidence>
<dbReference type="InterPro" id="IPR028082">
    <property type="entry name" value="Peripla_BP_I"/>
</dbReference>
<dbReference type="SUPFAM" id="SSF53822">
    <property type="entry name" value="Periplasmic binding protein-like I"/>
    <property type="match status" value="1"/>
</dbReference>
<dbReference type="OrthoDB" id="9805774at2"/>
<dbReference type="Pfam" id="PF13407">
    <property type="entry name" value="Peripla_BP_4"/>
    <property type="match status" value="1"/>
</dbReference>
<dbReference type="PROSITE" id="PS00356">
    <property type="entry name" value="HTH_LACI_1"/>
    <property type="match status" value="1"/>
</dbReference>
<dbReference type="SUPFAM" id="SSF47413">
    <property type="entry name" value="lambda repressor-like DNA-binding domains"/>
    <property type="match status" value="1"/>
</dbReference>
<gene>
    <name evidence="5" type="ORF">FHG71_19205</name>
</gene>